<dbReference type="AlphaFoldDB" id="A0AAD4LRC3"/>
<comment type="caution">
    <text evidence="1">The sequence shown here is derived from an EMBL/GenBank/DDBJ whole genome shotgun (WGS) entry which is preliminary data.</text>
</comment>
<evidence type="ECO:0000313" key="2">
    <source>
        <dbReference type="Proteomes" id="UP001201163"/>
    </source>
</evidence>
<name>A0AAD4LRC3_9AGAM</name>
<reference evidence="1" key="1">
    <citation type="submission" date="2022-01" db="EMBL/GenBank/DDBJ databases">
        <title>Comparative genomics reveals a dynamic genome evolution in the ectomycorrhizal milk-cap (Lactarius) mushrooms.</title>
        <authorList>
            <consortium name="DOE Joint Genome Institute"/>
            <person name="Lebreton A."/>
            <person name="Tang N."/>
            <person name="Kuo A."/>
            <person name="LaButti K."/>
            <person name="Drula E."/>
            <person name="Barry K."/>
            <person name="Clum A."/>
            <person name="Lipzen A."/>
            <person name="Mousain D."/>
            <person name="Ng V."/>
            <person name="Wang R."/>
            <person name="Wang X."/>
            <person name="Dai Y."/>
            <person name="Henrissat B."/>
            <person name="Grigoriev I.V."/>
            <person name="Guerin-Laguette A."/>
            <person name="Yu F."/>
            <person name="Martin F.M."/>
        </authorList>
    </citation>
    <scope>NUCLEOTIDE SEQUENCE</scope>
    <source>
        <strain evidence="1">QP</strain>
    </source>
</reference>
<accession>A0AAD4LRC3</accession>
<gene>
    <name evidence="1" type="ORF">EDB92DRAFT_1812023</name>
</gene>
<organism evidence="1 2">
    <name type="scientific">Lactarius akahatsu</name>
    <dbReference type="NCBI Taxonomy" id="416441"/>
    <lineage>
        <taxon>Eukaryota</taxon>
        <taxon>Fungi</taxon>
        <taxon>Dikarya</taxon>
        <taxon>Basidiomycota</taxon>
        <taxon>Agaricomycotina</taxon>
        <taxon>Agaricomycetes</taxon>
        <taxon>Russulales</taxon>
        <taxon>Russulaceae</taxon>
        <taxon>Lactarius</taxon>
    </lineage>
</organism>
<sequence>MTGLEEEKTRELDIRLLGKRVLESLSVKQGIKYDSPESARDIPAFIQFYKLNCPYGVFGKLKPDARPAEMPDDPNRSLWIKGSEFAIPRLLGDAYKDQVERYAAALTSSPTSHRKNRRARAWAKVSELGARKAALGDEINGKEDRLGPESLSSPGLPTARFRSRLVEVGPPIPVLGFRPGLV</sequence>
<protein>
    <submittedName>
        <fullName evidence="1">Uncharacterized protein</fullName>
    </submittedName>
</protein>
<proteinExistence type="predicted"/>
<evidence type="ECO:0000313" key="1">
    <source>
        <dbReference type="EMBL" id="KAH9001127.1"/>
    </source>
</evidence>
<keyword evidence="2" id="KW-1185">Reference proteome</keyword>
<dbReference type="Proteomes" id="UP001201163">
    <property type="component" value="Unassembled WGS sequence"/>
</dbReference>
<dbReference type="EMBL" id="JAKELL010000001">
    <property type="protein sequence ID" value="KAH9001127.1"/>
    <property type="molecule type" value="Genomic_DNA"/>
</dbReference>